<evidence type="ECO:0000259" key="6">
    <source>
        <dbReference type="PROSITE" id="PS50961"/>
    </source>
</evidence>
<dbReference type="OrthoDB" id="439993at2759"/>
<feature type="region of interest" description="Disordered" evidence="5">
    <location>
        <begin position="251"/>
        <end position="282"/>
    </location>
</feature>
<dbReference type="InterPro" id="IPR002344">
    <property type="entry name" value="Lupus_La"/>
</dbReference>
<gene>
    <name evidence="9" type="primary">La</name>
</gene>
<dbReference type="PANTHER" id="PTHR22792">
    <property type="entry name" value="LUPUS LA PROTEIN-RELATED"/>
    <property type="match status" value="1"/>
</dbReference>
<organism evidence="8 9">
    <name type="scientific">Fopius arisanus</name>
    <dbReference type="NCBI Taxonomy" id="64838"/>
    <lineage>
        <taxon>Eukaryota</taxon>
        <taxon>Metazoa</taxon>
        <taxon>Ecdysozoa</taxon>
        <taxon>Arthropoda</taxon>
        <taxon>Hexapoda</taxon>
        <taxon>Insecta</taxon>
        <taxon>Pterygota</taxon>
        <taxon>Neoptera</taxon>
        <taxon>Endopterygota</taxon>
        <taxon>Hymenoptera</taxon>
        <taxon>Apocrita</taxon>
        <taxon>Ichneumonoidea</taxon>
        <taxon>Braconidae</taxon>
        <taxon>Opiinae</taxon>
        <taxon>Fopius</taxon>
    </lineage>
</organism>
<dbReference type="InterPro" id="IPR006630">
    <property type="entry name" value="La_HTH"/>
</dbReference>
<evidence type="ECO:0000313" key="8">
    <source>
        <dbReference type="Proteomes" id="UP000694866"/>
    </source>
</evidence>
<evidence type="ECO:0000313" key="9">
    <source>
        <dbReference type="RefSeq" id="XP_011303753.1"/>
    </source>
</evidence>
<dbReference type="GeneID" id="105266938"/>
<dbReference type="SUPFAM" id="SSF46785">
    <property type="entry name" value="Winged helix' DNA-binding domain"/>
    <property type="match status" value="1"/>
</dbReference>
<dbReference type="PROSITE" id="PS51939">
    <property type="entry name" value="XRRM"/>
    <property type="match status" value="1"/>
</dbReference>
<sequence length="427" mass="48880">MENGNKEAKEVTAEEKQDVAPEKPLDETKSQNEGKKETMDIEEEKIEEEAEKPDETPEEVTPELLQKIKSQVEFYFGDVNMARDRFLIEQGKLDEGWIPMSIMLKFKALASLSQNVETILKAIEDSELMEISENRKQIRRSTDKPLPVYDEAYKQAQSERTVYCKGFPKEGKMTVQVLKDFFKDFEPNENIVVRRWTDKKTKEQFFKGSIFVQFTTLDGAKAFMARDSVKYEDTELIRMFLSDYLAEKAKERGEGRSSKKDGKAKSNEKEGDSVEAEETEDVSGFPKGAVLGFKEADENVNRETIKKAISNISYNFSDQIAYVDYEKGNKDGLIRFQGEGTAQKLLKKLEGSRLTLGDCKLECWVLEGEEEERYLKKVKEQMLQKKQQIKNSKRGRAKRGRGGSPRGGKRRGSPTRDTPPEKTVKTS</sequence>
<comment type="subcellular location">
    <subcellularLocation>
        <location evidence="1">Nucleus</location>
    </subcellularLocation>
</comment>
<dbReference type="GO" id="GO:0003729">
    <property type="term" value="F:mRNA binding"/>
    <property type="evidence" value="ECO:0007669"/>
    <property type="project" value="TreeGrafter"/>
</dbReference>
<dbReference type="InterPro" id="IPR012677">
    <property type="entry name" value="Nucleotide-bd_a/b_plait_sf"/>
</dbReference>
<feature type="compositionally biased region" description="Basic and acidic residues" evidence="5">
    <location>
        <begin position="418"/>
        <end position="427"/>
    </location>
</feature>
<dbReference type="GO" id="GO:0045727">
    <property type="term" value="P:positive regulation of translation"/>
    <property type="evidence" value="ECO:0007669"/>
    <property type="project" value="TreeGrafter"/>
</dbReference>
<dbReference type="Pfam" id="PF05383">
    <property type="entry name" value="La"/>
    <property type="match status" value="1"/>
</dbReference>
<dbReference type="GO" id="GO:0010494">
    <property type="term" value="C:cytoplasmic stress granule"/>
    <property type="evidence" value="ECO:0007669"/>
    <property type="project" value="TreeGrafter"/>
</dbReference>
<dbReference type="PRINTS" id="PR00302">
    <property type="entry name" value="LUPUSLA"/>
</dbReference>
<dbReference type="Pfam" id="PF08777">
    <property type="entry name" value="RRM_3"/>
    <property type="match status" value="1"/>
</dbReference>
<feature type="compositionally biased region" description="Basic and acidic residues" evidence="5">
    <location>
        <begin position="251"/>
        <end position="272"/>
    </location>
</feature>
<accession>A0A9R1T7A0</accession>
<reference evidence="9" key="1">
    <citation type="submission" date="2025-08" db="UniProtKB">
        <authorList>
            <consortium name="RefSeq"/>
        </authorList>
    </citation>
    <scope>IDENTIFICATION</scope>
    <source>
        <strain evidence="9">USDA-PBARC FA_bdor</strain>
        <tissue evidence="9">Whole organism</tissue>
    </source>
</reference>
<dbReference type="GO" id="GO:0005829">
    <property type="term" value="C:cytosol"/>
    <property type="evidence" value="ECO:0007669"/>
    <property type="project" value="TreeGrafter"/>
</dbReference>
<feature type="compositionally biased region" description="Basic and acidic residues" evidence="5">
    <location>
        <begin position="1"/>
        <end position="39"/>
    </location>
</feature>
<dbReference type="InterPro" id="IPR036388">
    <property type="entry name" value="WH-like_DNA-bd_sf"/>
</dbReference>
<dbReference type="Gene3D" id="1.10.10.10">
    <property type="entry name" value="Winged helix-like DNA-binding domain superfamily/Winged helix DNA-binding domain"/>
    <property type="match status" value="1"/>
</dbReference>
<dbReference type="GO" id="GO:1990904">
    <property type="term" value="C:ribonucleoprotein complex"/>
    <property type="evidence" value="ECO:0007669"/>
    <property type="project" value="UniProtKB-UniRule"/>
</dbReference>
<feature type="region of interest" description="Disordered" evidence="5">
    <location>
        <begin position="384"/>
        <end position="427"/>
    </location>
</feature>
<dbReference type="SUPFAM" id="SSF54928">
    <property type="entry name" value="RNA-binding domain, RBD"/>
    <property type="match status" value="2"/>
</dbReference>
<evidence type="ECO:0000256" key="4">
    <source>
        <dbReference type="PROSITE-ProRule" id="PRU00332"/>
    </source>
</evidence>
<feature type="region of interest" description="Disordered" evidence="5">
    <location>
        <begin position="1"/>
        <end position="61"/>
    </location>
</feature>
<dbReference type="PANTHER" id="PTHR22792:SF166">
    <property type="entry name" value="LUPUS LA PROTEIN HOMOLOG"/>
    <property type="match status" value="1"/>
</dbReference>
<dbReference type="GO" id="GO:0005634">
    <property type="term" value="C:nucleus"/>
    <property type="evidence" value="ECO:0007669"/>
    <property type="project" value="UniProtKB-SubCell"/>
</dbReference>
<dbReference type="CTD" id="35305"/>
<dbReference type="Proteomes" id="UP000694866">
    <property type="component" value="Unplaced"/>
</dbReference>
<dbReference type="Gene3D" id="3.30.70.330">
    <property type="match status" value="2"/>
</dbReference>
<feature type="domain" description="HTH La-type RNA-binding" evidence="6">
    <location>
        <begin position="58"/>
        <end position="148"/>
    </location>
</feature>
<feature type="compositionally biased region" description="Acidic residues" evidence="5">
    <location>
        <begin position="40"/>
        <end position="61"/>
    </location>
</feature>
<dbReference type="RefSeq" id="XP_011303753.1">
    <property type="nucleotide sequence ID" value="XM_011305451.1"/>
</dbReference>
<dbReference type="InterPro" id="IPR014886">
    <property type="entry name" value="La_xRRM"/>
</dbReference>
<dbReference type="AlphaFoldDB" id="A0A9R1T7A0"/>
<dbReference type="KEGG" id="fas:105266938"/>
<dbReference type="SMART" id="SM00715">
    <property type="entry name" value="LA"/>
    <property type="match status" value="1"/>
</dbReference>
<dbReference type="PROSITE" id="PS50961">
    <property type="entry name" value="HTH_LA"/>
    <property type="match status" value="1"/>
</dbReference>
<evidence type="ECO:0000256" key="1">
    <source>
        <dbReference type="ARBA" id="ARBA00004123"/>
    </source>
</evidence>
<proteinExistence type="predicted"/>
<evidence type="ECO:0000256" key="2">
    <source>
        <dbReference type="ARBA" id="ARBA00022884"/>
    </source>
</evidence>
<dbReference type="InterPro" id="IPR045180">
    <property type="entry name" value="La_dom_prot"/>
</dbReference>
<keyword evidence="3" id="KW-0539">Nucleus</keyword>
<feature type="compositionally biased region" description="Basic residues" evidence="5">
    <location>
        <begin position="387"/>
        <end position="413"/>
    </location>
</feature>
<name>A0A9R1T7A0_9HYME</name>
<dbReference type="InterPro" id="IPR035979">
    <property type="entry name" value="RBD_domain_sf"/>
</dbReference>
<feature type="domain" description="XRRM" evidence="7">
    <location>
        <begin position="284"/>
        <end position="410"/>
    </location>
</feature>
<evidence type="ECO:0000256" key="5">
    <source>
        <dbReference type="SAM" id="MobiDB-lite"/>
    </source>
</evidence>
<protein>
    <submittedName>
        <fullName evidence="9">La protein homolog</fullName>
    </submittedName>
</protein>
<keyword evidence="8" id="KW-1185">Reference proteome</keyword>
<evidence type="ECO:0000259" key="7">
    <source>
        <dbReference type="PROSITE" id="PS51939"/>
    </source>
</evidence>
<dbReference type="InterPro" id="IPR036390">
    <property type="entry name" value="WH_DNA-bd_sf"/>
</dbReference>
<dbReference type="GO" id="GO:0008033">
    <property type="term" value="P:tRNA processing"/>
    <property type="evidence" value="ECO:0007669"/>
    <property type="project" value="TreeGrafter"/>
</dbReference>
<evidence type="ECO:0000256" key="3">
    <source>
        <dbReference type="ARBA" id="ARBA00023242"/>
    </source>
</evidence>
<keyword evidence="2 4" id="KW-0694">RNA-binding</keyword>
<dbReference type="CDD" id="cd12291">
    <property type="entry name" value="RRM1_La"/>
    <property type="match status" value="1"/>
</dbReference>